<accession>A0A6H1ZYY0</accession>
<reference evidence="1" key="1">
    <citation type="submission" date="2020-03" db="EMBL/GenBank/DDBJ databases">
        <title>The deep terrestrial virosphere.</title>
        <authorList>
            <person name="Holmfeldt K."/>
            <person name="Nilsson E."/>
            <person name="Simone D."/>
            <person name="Lopez-Fernandez M."/>
            <person name="Wu X."/>
            <person name="de Brujin I."/>
            <person name="Lundin D."/>
            <person name="Andersson A."/>
            <person name="Bertilsson S."/>
            <person name="Dopson M."/>
        </authorList>
    </citation>
    <scope>NUCLEOTIDE SEQUENCE</scope>
    <source>
        <strain evidence="1">TM448A02710</strain>
    </source>
</reference>
<proteinExistence type="predicted"/>
<gene>
    <name evidence="1" type="ORF">TM448A02710_0008</name>
</gene>
<protein>
    <submittedName>
        <fullName evidence="1">Uncharacterized protein</fullName>
    </submittedName>
</protein>
<dbReference type="AlphaFoldDB" id="A0A6H1ZYY0"/>
<name>A0A6H1ZYY0_9ZZZZ</name>
<dbReference type="EMBL" id="MT144338">
    <property type="protein sequence ID" value="QJA52420.1"/>
    <property type="molecule type" value="Genomic_DNA"/>
</dbReference>
<organism evidence="1">
    <name type="scientific">viral metagenome</name>
    <dbReference type="NCBI Taxonomy" id="1070528"/>
    <lineage>
        <taxon>unclassified sequences</taxon>
        <taxon>metagenomes</taxon>
        <taxon>organismal metagenomes</taxon>
    </lineage>
</organism>
<evidence type="ECO:0000313" key="1">
    <source>
        <dbReference type="EMBL" id="QJA52420.1"/>
    </source>
</evidence>
<sequence length="94" mass="10064">MNITTKKLIEIGLDGETVLQTIGVSISGSVYVAIILKSERVILLPFGADAGIYETSLSDFKVELSTIISEMEVSKTTLEKSITDLSILSEAKVG</sequence>